<dbReference type="Pfam" id="PF00392">
    <property type="entry name" value="GntR"/>
    <property type="match status" value="1"/>
</dbReference>
<dbReference type="CDD" id="cd01541">
    <property type="entry name" value="PBP1_AraR"/>
    <property type="match status" value="1"/>
</dbReference>
<dbReference type="PANTHER" id="PTHR30146">
    <property type="entry name" value="LACI-RELATED TRANSCRIPTIONAL REPRESSOR"/>
    <property type="match status" value="1"/>
</dbReference>
<proteinExistence type="predicted"/>
<dbReference type="PROSITE" id="PS50949">
    <property type="entry name" value="HTH_GNTR"/>
    <property type="match status" value="1"/>
</dbReference>
<dbReference type="InterPro" id="IPR000524">
    <property type="entry name" value="Tscrpt_reg_HTH_GntR"/>
</dbReference>
<dbReference type="AlphaFoldDB" id="A0A841ZRB0"/>
<dbReference type="SUPFAM" id="SSF53822">
    <property type="entry name" value="Periplasmic binding protein-like I"/>
    <property type="match status" value="1"/>
</dbReference>
<accession>A0A841ZRB0</accession>
<gene>
    <name evidence="5" type="ORF">HB912_07555</name>
</gene>
<dbReference type="Gene3D" id="1.10.10.10">
    <property type="entry name" value="Winged helix-like DNA-binding domain superfamily/Winged helix DNA-binding domain"/>
    <property type="match status" value="1"/>
</dbReference>
<feature type="domain" description="HTH gntR-type" evidence="4">
    <location>
        <begin position="3"/>
        <end position="71"/>
    </location>
</feature>
<dbReference type="PRINTS" id="PR00035">
    <property type="entry name" value="HTHGNTR"/>
</dbReference>
<keyword evidence="1" id="KW-0805">Transcription regulation</keyword>
<dbReference type="CDD" id="cd07377">
    <property type="entry name" value="WHTH_GntR"/>
    <property type="match status" value="1"/>
</dbReference>
<evidence type="ECO:0000256" key="3">
    <source>
        <dbReference type="ARBA" id="ARBA00023163"/>
    </source>
</evidence>
<dbReference type="Proteomes" id="UP000559885">
    <property type="component" value="Unassembled WGS sequence"/>
</dbReference>
<reference evidence="5 6" key="1">
    <citation type="submission" date="2020-03" db="EMBL/GenBank/DDBJ databases">
        <title>Soil Listeria distribution.</title>
        <authorList>
            <person name="Liao J."/>
            <person name="Wiedmann M."/>
        </authorList>
    </citation>
    <scope>NUCLEOTIDE SEQUENCE [LARGE SCALE GENOMIC DNA]</scope>
    <source>
        <strain evidence="5 6">FSL L7-1507</strain>
    </source>
</reference>
<evidence type="ECO:0000256" key="2">
    <source>
        <dbReference type="ARBA" id="ARBA00023125"/>
    </source>
</evidence>
<evidence type="ECO:0000259" key="4">
    <source>
        <dbReference type="PROSITE" id="PS50949"/>
    </source>
</evidence>
<dbReference type="GO" id="GO:0003700">
    <property type="term" value="F:DNA-binding transcription factor activity"/>
    <property type="evidence" value="ECO:0007669"/>
    <property type="project" value="InterPro"/>
</dbReference>
<protein>
    <submittedName>
        <fullName evidence="5">GntR family transcriptional regulator</fullName>
    </submittedName>
</protein>
<dbReference type="InterPro" id="IPR036390">
    <property type="entry name" value="WH_DNA-bd_sf"/>
</dbReference>
<dbReference type="RefSeq" id="WP_185373460.1">
    <property type="nucleotide sequence ID" value="NZ_JAARRM010000002.1"/>
</dbReference>
<dbReference type="SMART" id="SM00345">
    <property type="entry name" value="HTH_GNTR"/>
    <property type="match status" value="1"/>
</dbReference>
<comment type="caution">
    <text evidence="5">The sequence shown here is derived from an EMBL/GenBank/DDBJ whole genome shotgun (WGS) entry which is preliminary data.</text>
</comment>
<dbReference type="InterPro" id="IPR028082">
    <property type="entry name" value="Peripla_BP_I"/>
</dbReference>
<evidence type="ECO:0000313" key="5">
    <source>
        <dbReference type="EMBL" id="MBC1521500.1"/>
    </source>
</evidence>
<dbReference type="GO" id="GO:0000976">
    <property type="term" value="F:transcription cis-regulatory region binding"/>
    <property type="evidence" value="ECO:0007669"/>
    <property type="project" value="TreeGrafter"/>
</dbReference>
<dbReference type="InterPro" id="IPR036388">
    <property type="entry name" value="WH-like_DNA-bd_sf"/>
</dbReference>
<keyword evidence="2" id="KW-0238">DNA-binding</keyword>
<dbReference type="Pfam" id="PF13377">
    <property type="entry name" value="Peripla_BP_3"/>
    <property type="match status" value="1"/>
</dbReference>
<name>A0A841ZRB0_9LIST</name>
<keyword evidence="3" id="KW-0804">Transcription</keyword>
<dbReference type="Gene3D" id="3.40.50.2300">
    <property type="match status" value="2"/>
</dbReference>
<dbReference type="EMBL" id="JAARRM010000002">
    <property type="protein sequence ID" value="MBC1521500.1"/>
    <property type="molecule type" value="Genomic_DNA"/>
</dbReference>
<evidence type="ECO:0000256" key="1">
    <source>
        <dbReference type="ARBA" id="ARBA00023015"/>
    </source>
</evidence>
<sequence>MNQSKYQTIAEEIRTKILAGVYPPDSAIPPELQLQKDYGVSRHTVRQAISVLVSDGFLRKEKGSGTYVDERYKSLNTSNNKTGHKTIGVITTYLSDYIFPTIITGTERTLRNENYSLLLASTNNDYTEERECLEKMMDHGVDGLIVEPTKSALYNPNLALYVRLRERGIPLVMINAVYEELNVPSICVDDVKGGYLGTEFMIQNGHRNLLFVTKTDDLQGKYRLKGFIEACEENEIQFSANDVITYTTESFGQVIQEIVARLQKGDVTGIICYNDQIANLLTVELVGRGYKIPDDFSIIGNDDSVLSRIGSVKLTTLSHPKEQMGTDAASWIVRTIETGKAEEDILYEPKLIERDSVKKI</sequence>
<dbReference type="InterPro" id="IPR033532">
    <property type="entry name" value="AraR_ligand_bind_dom"/>
</dbReference>
<dbReference type="SUPFAM" id="SSF46785">
    <property type="entry name" value="Winged helix' DNA-binding domain"/>
    <property type="match status" value="1"/>
</dbReference>
<organism evidence="5 6">
    <name type="scientific">Listeria aquatica</name>
    <dbReference type="NCBI Taxonomy" id="1494960"/>
    <lineage>
        <taxon>Bacteria</taxon>
        <taxon>Bacillati</taxon>
        <taxon>Bacillota</taxon>
        <taxon>Bacilli</taxon>
        <taxon>Bacillales</taxon>
        <taxon>Listeriaceae</taxon>
        <taxon>Listeria</taxon>
    </lineage>
</organism>
<evidence type="ECO:0000313" key="6">
    <source>
        <dbReference type="Proteomes" id="UP000559885"/>
    </source>
</evidence>
<dbReference type="PANTHER" id="PTHR30146:SF150">
    <property type="entry name" value="ARABINOSE METABOLISM TRANSCRIPTIONAL REPRESSOR"/>
    <property type="match status" value="1"/>
</dbReference>
<dbReference type="InterPro" id="IPR046335">
    <property type="entry name" value="LacI/GalR-like_sensor"/>
</dbReference>